<evidence type="ECO:0000256" key="1">
    <source>
        <dbReference type="ARBA" id="ARBA00004651"/>
    </source>
</evidence>
<dbReference type="Pfam" id="PF04239">
    <property type="entry name" value="DUF421"/>
    <property type="match status" value="1"/>
</dbReference>
<organism evidence="9 10">
    <name type="scientific">Candidatus Borkfalkia ceftriaxoniphila</name>
    <dbReference type="NCBI Taxonomy" id="2508949"/>
    <lineage>
        <taxon>Bacteria</taxon>
        <taxon>Bacillati</taxon>
        <taxon>Bacillota</taxon>
        <taxon>Clostridia</taxon>
        <taxon>Christensenellales</taxon>
        <taxon>Christensenellaceae</taxon>
        <taxon>Candidatus Borkfalkia</taxon>
    </lineage>
</organism>
<comment type="caution">
    <text evidence="9">The sequence shown here is derived from an EMBL/GenBank/DDBJ whole genome shotgun (WGS) entry which is preliminary data.</text>
</comment>
<dbReference type="Gene3D" id="3.30.240.20">
    <property type="entry name" value="bsu07140 like domains"/>
    <property type="match status" value="2"/>
</dbReference>
<comment type="similarity">
    <text evidence="2">Belongs to the UPF0702 family.</text>
</comment>
<keyword evidence="3" id="KW-1003">Cell membrane</keyword>
<dbReference type="PANTHER" id="PTHR34582">
    <property type="entry name" value="UPF0702 TRANSMEMBRANE PROTEIN YCAP"/>
    <property type="match status" value="1"/>
</dbReference>
<keyword evidence="10" id="KW-1185">Reference proteome</keyword>
<dbReference type="AlphaFoldDB" id="A0A4Q2K5R5"/>
<name>A0A4Q2K5R5_9FIRM</name>
<feature type="transmembrane region" description="Helical" evidence="7">
    <location>
        <begin position="6"/>
        <end position="23"/>
    </location>
</feature>
<evidence type="ECO:0000256" key="6">
    <source>
        <dbReference type="ARBA" id="ARBA00023136"/>
    </source>
</evidence>
<dbReference type="RefSeq" id="WP_129226532.1">
    <property type="nucleotide sequence ID" value="NZ_SDOZ01000003.1"/>
</dbReference>
<dbReference type="PANTHER" id="PTHR34582:SF6">
    <property type="entry name" value="UPF0702 TRANSMEMBRANE PROTEIN YCAP"/>
    <property type="match status" value="1"/>
</dbReference>
<feature type="domain" description="YetF C-terminal" evidence="8">
    <location>
        <begin position="79"/>
        <end position="202"/>
    </location>
</feature>
<proteinExistence type="inferred from homology"/>
<comment type="subcellular location">
    <subcellularLocation>
        <location evidence="1">Cell membrane</location>
        <topology evidence="1">Multi-pass membrane protein</topology>
    </subcellularLocation>
</comment>
<keyword evidence="4 7" id="KW-0812">Transmembrane</keyword>
<sequence>MALTVLRTAIIFVTLLIVMRLMGKRQIGEMQPFELVITLLIAELACIPMADTSIPLLYGIVAILAIFLLHQLICLIDLNFKPLKFLVSGKPAVVMNKNGIDIYQLKHNNLDTSDLIESLRVAGIFGLDQVDYALYEANGQFSAMPKPDSETPDETALPLLIIDDGKFEEKNLKLCNAGEQFFRDILKEQNVKSLRRVFALTVDGKGKVFLQLRGEKYRTFQIELPEGCTW</sequence>
<keyword evidence="5 7" id="KW-1133">Transmembrane helix</keyword>
<gene>
    <name evidence="9" type="ORF">ESZ91_09235</name>
</gene>
<dbReference type="Proteomes" id="UP000291269">
    <property type="component" value="Unassembled WGS sequence"/>
</dbReference>
<keyword evidence="6 7" id="KW-0472">Membrane</keyword>
<protein>
    <submittedName>
        <fullName evidence="9">DUF421 domain-containing protein</fullName>
    </submittedName>
</protein>
<dbReference type="OrthoDB" id="1682423at2"/>
<reference evidence="9 10" key="1">
    <citation type="journal article" date="2019" name="Gut">
        <title>Antibiotics-induced monodominance of a novel gut bacterial order.</title>
        <authorList>
            <person name="Hildebrand F."/>
            <person name="Moitinho-Silva L."/>
            <person name="Blasche S."/>
            <person name="Jahn M.T."/>
            <person name="Gossmann T.I."/>
            <person name="Heuerta-Cepas J."/>
            <person name="Hercog R."/>
            <person name="Luetge M."/>
            <person name="Bahram M."/>
            <person name="Pryszlak A."/>
            <person name="Alves R.J."/>
            <person name="Waszak S.M."/>
            <person name="Zhu A."/>
            <person name="Ye L."/>
            <person name="Costea P.I."/>
            <person name="Aalvink S."/>
            <person name="Belzer C."/>
            <person name="Forslund S.K."/>
            <person name="Sunagawa S."/>
            <person name="Hentschel U."/>
            <person name="Merten C."/>
            <person name="Patil K.R."/>
            <person name="Benes V."/>
            <person name="Bork P."/>
        </authorList>
    </citation>
    <scope>NUCLEOTIDE SEQUENCE [LARGE SCALE GENOMIC DNA]</scope>
    <source>
        <strain evidence="9 10">HDS1380</strain>
    </source>
</reference>
<evidence type="ECO:0000313" key="9">
    <source>
        <dbReference type="EMBL" id="RXZ58232.1"/>
    </source>
</evidence>
<evidence type="ECO:0000259" key="8">
    <source>
        <dbReference type="Pfam" id="PF04239"/>
    </source>
</evidence>
<dbReference type="InterPro" id="IPR023090">
    <property type="entry name" value="UPF0702_alpha/beta_dom_sf"/>
</dbReference>
<dbReference type="GO" id="GO:0005886">
    <property type="term" value="C:plasma membrane"/>
    <property type="evidence" value="ECO:0007669"/>
    <property type="project" value="UniProtKB-SubCell"/>
</dbReference>
<feature type="transmembrane region" description="Helical" evidence="7">
    <location>
        <begin position="56"/>
        <end position="80"/>
    </location>
</feature>
<accession>A0A4Q2K5R5</accession>
<evidence type="ECO:0000256" key="5">
    <source>
        <dbReference type="ARBA" id="ARBA00022989"/>
    </source>
</evidence>
<evidence type="ECO:0000256" key="7">
    <source>
        <dbReference type="SAM" id="Phobius"/>
    </source>
</evidence>
<dbReference type="EMBL" id="SDOZ01000003">
    <property type="protein sequence ID" value="RXZ58232.1"/>
    <property type="molecule type" value="Genomic_DNA"/>
</dbReference>
<evidence type="ECO:0000313" key="10">
    <source>
        <dbReference type="Proteomes" id="UP000291269"/>
    </source>
</evidence>
<evidence type="ECO:0000256" key="2">
    <source>
        <dbReference type="ARBA" id="ARBA00006448"/>
    </source>
</evidence>
<evidence type="ECO:0000256" key="4">
    <source>
        <dbReference type="ARBA" id="ARBA00022692"/>
    </source>
</evidence>
<dbReference type="InterPro" id="IPR007353">
    <property type="entry name" value="DUF421"/>
</dbReference>
<evidence type="ECO:0000256" key="3">
    <source>
        <dbReference type="ARBA" id="ARBA00022475"/>
    </source>
</evidence>